<evidence type="ECO:0000256" key="1">
    <source>
        <dbReference type="SAM" id="MobiDB-lite"/>
    </source>
</evidence>
<accession>U6MK10</accession>
<dbReference type="Proteomes" id="UP000030754">
    <property type="component" value="Unassembled WGS sequence"/>
</dbReference>
<evidence type="ECO:0000256" key="2">
    <source>
        <dbReference type="SAM" id="SignalP"/>
    </source>
</evidence>
<dbReference type="AlphaFoldDB" id="U6MK10"/>
<organism evidence="3 4">
    <name type="scientific">Eimeria necatrix</name>
    <dbReference type="NCBI Taxonomy" id="51315"/>
    <lineage>
        <taxon>Eukaryota</taxon>
        <taxon>Sar</taxon>
        <taxon>Alveolata</taxon>
        <taxon>Apicomplexa</taxon>
        <taxon>Conoidasida</taxon>
        <taxon>Coccidia</taxon>
        <taxon>Eucoccidiorida</taxon>
        <taxon>Eimeriorina</taxon>
        <taxon>Eimeriidae</taxon>
        <taxon>Eimeria</taxon>
    </lineage>
</organism>
<evidence type="ECO:0000313" key="4">
    <source>
        <dbReference type="Proteomes" id="UP000030754"/>
    </source>
</evidence>
<feature type="region of interest" description="Disordered" evidence="1">
    <location>
        <begin position="106"/>
        <end position="143"/>
    </location>
</feature>
<dbReference type="OrthoDB" id="10496021at2759"/>
<name>U6MK10_9EIME</name>
<reference evidence="3" key="1">
    <citation type="submission" date="2013-10" db="EMBL/GenBank/DDBJ databases">
        <title>Genomic analysis of the causative agents of coccidiosis in chickens.</title>
        <authorList>
            <person name="Reid A.J."/>
            <person name="Blake D."/>
            <person name="Billington K."/>
            <person name="Browne H."/>
            <person name="Dunn M."/>
            <person name="Hung S."/>
            <person name="Kawahara F."/>
            <person name="Miranda-Saavedra D."/>
            <person name="Mourier T."/>
            <person name="Nagra H."/>
            <person name="Otto T.D."/>
            <person name="Rawlings N."/>
            <person name="Sanchez A."/>
            <person name="Sanders M."/>
            <person name="Subramaniam C."/>
            <person name="Tay Y."/>
            <person name="Dear P."/>
            <person name="Doerig C."/>
            <person name="Gruber A."/>
            <person name="Parkinson J."/>
            <person name="Shirley M."/>
            <person name="Wan K.L."/>
            <person name="Berriman M."/>
            <person name="Tomley F."/>
            <person name="Pain A."/>
        </authorList>
    </citation>
    <scope>NUCLEOTIDE SEQUENCE [LARGE SCALE GENOMIC DNA]</scope>
    <source>
        <strain evidence="3">Houghton</strain>
    </source>
</reference>
<sequence length="297" mass="32660">MVPVAAAASVCFVAALFSAAAAARDGRTDASNIPMPGDSSLALFSSYGDAPPEKPREDLLAWAAKVTEELQPVQQLLQQLQQQEQQQRQQRQRQQQQQQQQQQQHQQQQHQQQQEQQQQQPAQDESSSDDTSNEAQQQQQQQQQQQLQQQQQIGLGEAVLRSAALAAEFQKLRVDRLLLRDDPELEALADKLYGERIRVLGSLGALRPSTIAAGLQEGSGPSLGLFLRLGFEEAAAAAAPRAAAAALQQLLQRVLPFHIKQKQKGKGYNLTIQQALCIAQTDPEPEAREQALAAVDS</sequence>
<protein>
    <submittedName>
        <fullName evidence="3">Uncharacterized protein</fullName>
    </submittedName>
</protein>
<keyword evidence="2" id="KW-0732">Signal</keyword>
<dbReference type="RefSeq" id="XP_013440780.1">
    <property type="nucleotide sequence ID" value="XM_013585326.1"/>
</dbReference>
<dbReference type="GeneID" id="25474400"/>
<keyword evidence="4" id="KW-1185">Reference proteome</keyword>
<feature type="compositionally biased region" description="Low complexity" evidence="1">
    <location>
        <begin position="106"/>
        <end position="120"/>
    </location>
</feature>
<feature type="signal peptide" evidence="2">
    <location>
        <begin position="1"/>
        <end position="22"/>
    </location>
</feature>
<feature type="chain" id="PRO_5004673824" evidence="2">
    <location>
        <begin position="23"/>
        <end position="297"/>
    </location>
</feature>
<dbReference type="EMBL" id="HG722802">
    <property type="protein sequence ID" value="CDJ63418.1"/>
    <property type="molecule type" value="Genomic_DNA"/>
</dbReference>
<gene>
    <name evidence="3" type="ORF">ENH_00042430</name>
</gene>
<dbReference type="VEuPathDB" id="ToxoDB:ENH_00042430"/>
<proteinExistence type="predicted"/>
<evidence type="ECO:0000313" key="3">
    <source>
        <dbReference type="EMBL" id="CDJ63418.1"/>
    </source>
</evidence>
<reference evidence="3" key="2">
    <citation type="submission" date="2013-10" db="EMBL/GenBank/DDBJ databases">
        <authorList>
            <person name="Aslett M."/>
        </authorList>
    </citation>
    <scope>NUCLEOTIDE SEQUENCE [LARGE SCALE GENOMIC DNA]</scope>
    <source>
        <strain evidence="3">Houghton</strain>
    </source>
</reference>